<keyword evidence="3" id="KW-1185">Reference proteome</keyword>
<organism evidence="2 3">
    <name type="scientific">Stieleria bergensis</name>
    <dbReference type="NCBI Taxonomy" id="2528025"/>
    <lineage>
        <taxon>Bacteria</taxon>
        <taxon>Pseudomonadati</taxon>
        <taxon>Planctomycetota</taxon>
        <taxon>Planctomycetia</taxon>
        <taxon>Pirellulales</taxon>
        <taxon>Pirellulaceae</taxon>
        <taxon>Stieleria</taxon>
    </lineage>
</organism>
<reference evidence="2 3" key="1">
    <citation type="submission" date="2019-02" db="EMBL/GenBank/DDBJ databases">
        <title>Deep-cultivation of Planctomycetes and their phenomic and genomic characterization uncovers novel biology.</title>
        <authorList>
            <person name="Wiegand S."/>
            <person name="Jogler M."/>
            <person name="Boedeker C."/>
            <person name="Pinto D."/>
            <person name="Vollmers J."/>
            <person name="Rivas-Marin E."/>
            <person name="Kohn T."/>
            <person name="Peeters S.H."/>
            <person name="Heuer A."/>
            <person name="Rast P."/>
            <person name="Oberbeckmann S."/>
            <person name="Bunk B."/>
            <person name="Jeske O."/>
            <person name="Meyerdierks A."/>
            <person name="Storesund J.E."/>
            <person name="Kallscheuer N."/>
            <person name="Luecker S."/>
            <person name="Lage O.M."/>
            <person name="Pohl T."/>
            <person name="Merkel B.J."/>
            <person name="Hornburger P."/>
            <person name="Mueller R.-W."/>
            <person name="Bruemmer F."/>
            <person name="Labrenz M."/>
            <person name="Spormann A.M."/>
            <person name="Op den Camp H."/>
            <person name="Overmann J."/>
            <person name="Amann R."/>
            <person name="Jetten M.S.M."/>
            <person name="Mascher T."/>
            <person name="Medema M.H."/>
            <person name="Devos D.P."/>
            <person name="Kaster A.-K."/>
            <person name="Ovreas L."/>
            <person name="Rohde M."/>
            <person name="Galperin M.Y."/>
            <person name="Jogler C."/>
        </authorList>
    </citation>
    <scope>NUCLEOTIDE SEQUENCE [LARGE SCALE GENOMIC DNA]</scope>
    <source>
        <strain evidence="2 3">SV_7m_r</strain>
    </source>
</reference>
<dbReference type="EMBL" id="CP036272">
    <property type="protein sequence ID" value="QDT60603.1"/>
    <property type="molecule type" value="Genomic_DNA"/>
</dbReference>
<proteinExistence type="predicted"/>
<evidence type="ECO:0008006" key="4">
    <source>
        <dbReference type="Google" id="ProtNLM"/>
    </source>
</evidence>
<accession>A0A517SX43</accession>
<dbReference type="RefSeq" id="WP_419187406.1">
    <property type="nucleotide sequence ID" value="NZ_CP036272.1"/>
</dbReference>
<name>A0A517SX43_9BACT</name>
<protein>
    <recommendedName>
        <fullName evidence="4">DUF669 domain-containing protein</fullName>
    </recommendedName>
</protein>
<sequence>MANLQGFDANQVEPSQDFTPLPAGSYVAVITDSEMKPTKTGNGNYLQLTFQIVEGEHANRLIWVRLNLDNPNATAVDIARRELSSICRSVGVLVPTDSADLHDLPLVIQVGLKRRKDTDELQSEVKGYSKVNATAEPKPATQVNGTDAPWKR</sequence>
<dbReference type="AlphaFoldDB" id="A0A517SX43"/>
<evidence type="ECO:0000256" key="1">
    <source>
        <dbReference type="SAM" id="MobiDB-lite"/>
    </source>
</evidence>
<dbReference type="InterPro" id="IPR007731">
    <property type="entry name" value="DUF669"/>
</dbReference>
<feature type="region of interest" description="Disordered" evidence="1">
    <location>
        <begin position="121"/>
        <end position="152"/>
    </location>
</feature>
<evidence type="ECO:0000313" key="3">
    <source>
        <dbReference type="Proteomes" id="UP000315003"/>
    </source>
</evidence>
<gene>
    <name evidence="2" type="ORF">SV7mr_31270</name>
</gene>
<dbReference type="Proteomes" id="UP000315003">
    <property type="component" value="Chromosome"/>
</dbReference>
<dbReference type="Pfam" id="PF05037">
    <property type="entry name" value="DUF669"/>
    <property type="match status" value="1"/>
</dbReference>
<evidence type="ECO:0000313" key="2">
    <source>
        <dbReference type="EMBL" id="QDT60603.1"/>
    </source>
</evidence>